<evidence type="ECO:0000256" key="6">
    <source>
        <dbReference type="SAM" id="Phobius"/>
    </source>
</evidence>
<evidence type="ECO:0000256" key="1">
    <source>
        <dbReference type="ARBA" id="ARBA00004141"/>
    </source>
</evidence>
<proteinExistence type="inferred from homology"/>
<evidence type="ECO:0000259" key="7">
    <source>
        <dbReference type="Pfam" id="PF02683"/>
    </source>
</evidence>
<comment type="caution">
    <text evidence="8">The sequence shown here is derived from an EMBL/GenBank/DDBJ whole genome shotgun (WGS) entry which is preliminary data.</text>
</comment>
<feature type="transmembrane region" description="Helical" evidence="6">
    <location>
        <begin position="50"/>
        <end position="81"/>
    </location>
</feature>
<feature type="domain" description="Cytochrome C biogenesis protein transmembrane" evidence="7">
    <location>
        <begin position="7"/>
        <end position="222"/>
    </location>
</feature>
<dbReference type="AlphaFoldDB" id="X1AUJ5"/>
<name>X1AUJ5_9ZZZZ</name>
<protein>
    <recommendedName>
        <fullName evidence="7">Cytochrome C biogenesis protein transmembrane domain-containing protein</fullName>
    </recommendedName>
</protein>
<dbReference type="GO" id="GO:0017004">
    <property type="term" value="P:cytochrome complex assembly"/>
    <property type="evidence" value="ECO:0007669"/>
    <property type="project" value="InterPro"/>
</dbReference>
<feature type="transmembrane region" description="Helical" evidence="6">
    <location>
        <begin position="6"/>
        <end position="30"/>
    </location>
</feature>
<dbReference type="InterPro" id="IPR003834">
    <property type="entry name" value="Cyt_c_assmbl_TM_dom"/>
</dbReference>
<evidence type="ECO:0000313" key="8">
    <source>
        <dbReference type="EMBL" id="GAG63506.1"/>
    </source>
</evidence>
<keyword evidence="5 6" id="KW-0472">Membrane</keyword>
<comment type="subcellular location">
    <subcellularLocation>
        <location evidence="1">Membrane</location>
        <topology evidence="1">Multi-pass membrane protein</topology>
    </subcellularLocation>
</comment>
<dbReference type="EMBL" id="BART01000075">
    <property type="protein sequence ID" value="GAG63506.1"/>
    <property type="molecule type" value="Genomic_DNA"/>
</dbReference>
<feature type="transmembrane region" description="Helical" evidence="6">
    <location>
        <begin position="207"/>
        <end position="232"/>
    </location>
</feature>
<dbReference type="PANTHER" id="PTHR31272:SF4">
    <property type="entry name" value="CYTOCHROME C-TYPE BIOGENESIS PROTEIN HI_1454-RELATED"/>
    <property type="match status" value="1"/>
</dbReference>
<accession>X1AUJ5</accession>
<dbReference type="Pfam" id="PF02683">
    <property type="entry name" value="DsbD_TM"/>
    <property type="match status" value="1"/>
</dbReference>
<dbReference type="InterPro" id="IPR051790">
    <property type="entry name" value="Cytochrome_c-biogenesis_DsbD"/>
</dbReference>
<feature type="transmembrane region" description="Helical" evidence="6">
    <location>
        <begin position="128"/>
        <end position="156"/>
    </location>
</feature>
<reference evidence="8" key="1">
    <citation type="journal article" date="2014" name="Front. Microbiol.">
        <title>High frequency of phylogenetically diverse reductive dehalogenase-homologous genes in deep subseafloor sedimentary metagenomes.</title>
        <authorList>
            <person name="Kawai M."/>
            <person name="Futagami T."/>
            <person name="Toyoda A."/>
            <person name="Takaki Y."/>
            <person name="Nishi S."/>
            <person name="Hori S."/>
            <person name="Arai W."/>
            <person name="Tsubouchi T."/>
            <person name="Morono Y."/>
            <person name="Uchiyama I."/>
            <person name="Ito T."/>
            <person name="Fujiyama A."/>
            <person name="Inagaki F."/>
            <person name="Takami H."/>
        </authorList>
    </citation>
    <scope>NUCLEOTIDE SEQUENCE</scope>
    <source>
        <strain evidence="8">Expedition CK06-06</strain>
    </source>
</reference>
<evidence type="ECO:0000256" key="4">
    <source>
        <dbReference type="ARBA" id="ARBA00022989"/>
    </source>
</evidence>
<feature type="transmembrane region" description="Helical" evidence="6">
    <location>
        <begin position="87"/>
        <end position="107"/>
    </location>
</feature>
<evidence type="ECO:0000256" key="3">
    <source>
        <dbReference type="ARBA" id="ARBA00022692"/>
    </source>
</evidence>
<keyword evidence="3 6" id="KW-0812">Transmembrane</keyword>
<organism evidence="8">
    <name type="scientific">marine sediment metagenome</name>
    <dbReference type="NCBI Taxonomy" id="412755"/>
    <lineage>
        <taxon>unclassified sequences</taxon>
        <taxon>metagenomes</taxon>
        <taxon>ecological metagenomes</taxon>
    </lineage>
</organism>
<dbReference type="PANTHER" id="PTHR31272">
    <property type="entry name" value="CYTOCHROME C-TYPE BIOGENESIS PROTEIN HI_1454-RELATED"/>
    <property type="match status" value="1"/>
</dbReference>
<feature type="transmembrane region" description="Helical" evidence="6">
    <location>
        <begin position="168"/>
        <end position="195"/>
    </location>
</feature>
<gene>
    <name evidence="8" type="ORF">S01H4_00531</name>
</gene>
<evidence type="ECO:0000256" key="2">
    <source>
        <dbReference type="ARBA" id="ARBA00006143"/>
    </source>
</evidence>
<sequence>MLEIGFFTAFIAGLLAFLSPCVLPLVPVYISIMSGKTIYKSETIKISERLYLLINSLAFVSGFSIVFIALGSTATIIGQVLKDYSGIIARIGGVILIIFGLQYAGIFRIPFLNMEKRFNIPASLKSGYAGSFIIGVIFSFGWVPCVGMILSGILLLASQLETLLQGVLLMGIFSLGLGLPFILAGIFISLFSSFLKKINKHLNMVSIISGIFLVALGIILITDSMTLVIGFLSRYLPFLNKINFI</sequence>
<comment type="similarity">
    <text evidence="2">Belongs to the DsbD family.</text>
</comment>
<evidence type="ECO:0000256" key="5">
    <source>
        <dbReference type="ARBA" id="ARBA00023136"/>
    </source>
</evidence>
<dbReference type="GO" id="GO:0016020">
    <property type="term" value="C:membrane"/>
    <property type="evidence" value="ECO:0007669"/>
    <property type="project" value="UniProtKB-SubCell"/>
</dbReference>
<keyword evidence="4 6" id="KW-1133">Transmembrane helix</keyword>